<evidence type="ECO:0000313" key="2">
    <source>
        <dbReference type="EMBL" id="MBE9039207.1"/>
    </source>
</evidence>
<gene>
    <name evidence="2" type="ORF">IQ235_00155</name>
</gene>
<protein>
    <submittedName>
        <fullName evidence="2">PEP-CTERM sorting domain-containing protein</fullName>
    </submittedName>
</protein>
<keyword evidence="3" id="KW-1185">Reference proteome</keyword>
<keyword evidence="1" id="KW-0732">Signal</keyword>
<proteinExistence type="predicted"/>
<sequence length="242" mass="24775">MKTKHLLQLTSAAAALTAAVGMAGAAQAASLFQDFTIDEQQTNFSDSFDIEKFDTSLGNLLEVNITLEGTVGGTVVAENTSDSSPANLDIELTGTFDLMAGGLNAAELISLASDSVFLDVGDGNFDGNFDDPNDLSTITLPGLSGTDSVTNSFASGAFFDQFLGSAGDTLLGEFDAKGDFDGSDDNGNTISGARQTVASGLVTVEYVFEPTATPVPEPGTAIGVGLAAAAGWFMKKKKGENA</sequence>
<name>A0A928VS12_9CYAN</name>
<dbReference type="RefSeq" id="WP_264319472.1">
    <property type="nucleotide sequence ID" value="NZ_JADEXN010000002.1"/>
</dbReference>
<dbReference type="AlphaFoldDB" id="A0A928VS12"/>
<feature type="signal peptide" evidence="1">
    <location>
        <begin position="1"/>
        <end position="28"/>
    </location>
</feature>
<organism evidence="2 3">
    <name type="scientific">Zarconia navalis LEGE 11467</name>
    <dbReference type="NCBI Taxonomy" id="1828826"/>
    <lineage>
        <taxon>Bacteria</taxon>
        <taxon>Bacillati</taxon>
        <taxon>Cyanobacteriota</taxon>
        <taxon>Cyanophyceae</taxon>
        <taxon>Oscillatoriophycideae</taxon>
        <taxon>Oscillatoriales</taxon>
        <taxon>Oscillatoriales incertae sedis</taxon>
        <taxon>Zarconia</taxon>
        <taxon>Zarconia navalis</taxon>
    </lineage>
</organism>
<dbReference type="NCBIfam" id="TIGR02595">
    <property type="entry name" value="PEP_CTERM"/>
    <property type="match status" value="1"/>
</dbReference>
<dbReference type="EMBL" id="JADEXN010000002">
    <property type="protein sequence ID" value="MBE9039207.1"/>
    <property type="molecule type" value="Genomic_DNA"/>
</dbReference>
<feature type="chain" id="PRO_5037341602" evidence="1">
    <location>
        <begin position="29"/>
        <end position="242"/>
    </location>
</feature>
<comment type="caution">
    <text evidence="2">The sequence shown here is derived from an EMBL/GenBank/DDBJ whole genome shotgun (WGS) entry which is preliminary data.</text>
</comment>
<evidence type="ECO:0000256" key="1">
    <source>
        <dbReference type="SAM" id="SignalP"/>
    </source>
</evidence>
<dbReference type="Proteomes" id="UP000621799">
    <property type="component" value="Unassembled WGS sequence"/>
</dbReference>
<reference evidence="2" key="1">
    <citation type="submission" date="2020-10" db="EMBL/GenBank/DDBJ databases">
        <authorList>
            <person name="Castelo-Branco R."/>
            <person name="Eusebio N."/>
            <person name="Adriana R."/>
            <person name="Vieira A."/>
            <person name="Brugerolle De Fraissinette N."/>
            <person name="Rezende De Castro R."/>
            <person name="Schneider M.P."/>
            <person name="Vasconcelos V."/>
            <person name="Leao P.N."/>
        </authorList>
    </citation>
    <scope>NUCLEOTIDE SEQUENCE</scope>
    <source>
        <strain evidence="2">LEGE 11467</strain>
    </source>
</reference>
<accession>A0A928VS12</accession>
<evidence type="ECO:0000313" key="3">
    <source>
        <dbReference type="Proteomes" id="UP000621799"/>
    </source>
</evidence>
<dbReference type="NCBIfam" id="NF033208">
    <property type="entry name" value="choice_anch_E"/>
    <property type="match status" value="1"/>
</dbReference>
<dbReference type="InterPro" id="IPR013424">
    <property type="entry name" value="Ice-binding_C"/>
</dbReference>